<protein>
    <submittedName>
        <fullName evidence="3">Glucose 1-dehydrogenase</fullName>
        <ecNumber evidence="3">1.1.1.47</ecNumber>
    </submittedName>
</protein>
<sequence length="248" mass="25687">MRFTGMVATVTGGASGMGEATARRLASDGAAVVVADVNAEAGERVAAELVRNGGMAVFQYTDVTEEASLRAMVARALDEFGGLDFAANVAGIAQQPRSFTDIDDAMWDRIHAVNERGLYYSIAVTAAHMVSAGGGAIVSVASIAGLRALSNFAYYAASKHAAVGLIRSAASELIHRNVRVNGVAPGAIDTPMMAGQTRETIDLISQSQPLKRLGTPDEVAATIAFLLSDDASFVVGQIVIVDGGWDIA</sequence>
<dbReference type="SUPFAM" id="SSF51735">
    <property type="entry name" value="NAD(P)-binding Rossmann-fold domains"/>
    <property type="match status" value="1"/>
</dbReference>
<dbReference type="InterPro" id="IPR036291">
    <property type="entry name" value="NAD(P)-bd_dom_sf"/>
</dbReference>
<dbReference type="CDD" id="cd05233">
    <property type="entry name" value="SDR_c"/>
    <property type="match status" value="1"/>
</dbReference>
<comment type="caution">
    <text evidence="3">The sequence shown here is derived from an EMBL/GenBank/DDBJ whole genome shotgun (WGS) entry which is preliminary data.</text>
</comment>
<dbReference type="AlphaFoldDB" id="A0A5C8UN66"/>
<dbReference type="NCBIfam" id="NF005559">
    <property type="entry name" value="PRK07231.1"/>
    <property type="match status" value="1"/>
</dbReference>
<organism evidence="3 4">
    <name type="scientific">Lacisediminihabitans profunda</name>
    <dbReference type="NCBI Taxonomy" id="2594790"/>
    <lineage>
        <taxon>Bacteria</taxon>
        <taxon>Bacillati</taxon>
        <taxon>Actinomycetota</taxon>
        <taxon>Actinomycetes</taxon>
        <taxon>Micrococcales</taxon>
        <taxon>Microbacteriaceae</taxon>
        <taxon>Lacisediminihabitans</taxon>
    </lineage>
</organism>
<comment type="similarity">
    <text evidence="1">Belongs to the short-chain dehydrogenases/reductases (SDR) family.</text>
</comment>
<dbReference type="FunFam" id="3.40.50.720:FF:000084">
    <property type="entry name" value="Short-chain dehydrogenase reductase"/>
    <property type="match status" value="1"/>
</dbReference>
<reference evidence="3 4" key="1">
    <citation type="submission" date="2019-08" db="EMBL/GenBank/DDBJ databases">
        <title>Bacterial whole genome sequence for Glaciihabitans sp. CHu50b-6-2.</title>
        <authorList>
            <person name="Jin L."/>
        </authorList>
    </citation>
    <scope>NUCLEOTIDE SEQUENCE [LARGE SCALE GENOMIC DNA]</scope>
    <source>
        <strain evidence="3 4">CHu50b-6-2</strain>
    </source>
</reference>
<dbReference type="PRINTS" id="PR00081">
    <property type="entry name" value="GDHRDH"/>
</dbReference>
<dbReference type="EC" id="1.1.1.47" evidence="3"/>
<name>A0A5C8UN66_9MICO</name>
<proteinExistence type="inferred from homology"/>
<keyword evidence="2 3" id="KW-0560">Oxidoreductase</keyword>
<dbReference type="InterPro" id="IPR002347">
    <property type="entry name" value="SDR_fam"/>
</dbReference>
<keyword evidence="4" id="KW-1185">Reference proteome</keyword>
<dbReference type="Pfam" id="PF13561">
    <property type="entry name" value="adh_short_C2"/>
    <property type="match status" value="1"/>
</dbReference>
<evidence type="ECO:0000256" key="1">
    <source>
        <dbReference type="ARBA" id="ARBA00006484"/>
    </source>
</evidence>
<accession>A0A5C8UN66</accession>
<evidence type="ECO:0000313" key="3">
    <source>
        <dbReference type="EMBL" id="TXN28940.1"/>
    </source>
</evidence>
<dbReference type="EMBL" id="VRMG01000010">
    <property type="protein sequence ID" value="TXN28940.1"/>
    <property type="molecule type" value="Genomic_DNA"/>
</dbReference>
<dbReference type="PANTHER" id="PTHR24321:SF8">
    <property type="entry name" value="ESTRADIOL 17-BETA-DEHYDROGENASE 8-RELATED"/>
    <property type="match status" value="1"/>
</dbReference>
<dbReference type="GO" id="GO:0047936">
    <property type="term" value="F:glucose 1-dehydrogenase [NAD(P)+] activity"/>
    <property type="evidence" value="ECO:0007669"/>
    <property type="project" value="UniProtKB-EC"/>
</dbReference>
<gene>
    <name evidence="3" type="ORF">FVP33_15570</name>
</gene>
<evidence type="ECO:0000313" key="4">
    <source>
        <dbReference type="Proteomes" id="UP000321379"/>
    </source>
</evidence>
<dbReference type="Gene3D" id="3.40.50.720">
    <property type="entry name" value="NAD(P)-binding Rossmann-like Domain"/>
    <property type="match status" value="1"/>
</dbReference>
<dbReference type="Proteomes" id="UP000321379">
    <property type="component" value="Unassembled WGS sequence"/>
</dbReference>
<dbReference type="PRINTS" id="PR00080">
    <property type="entry name" value="SDRFAMILY"/>
</dbReference>
<dbReference type="PANTHER" id="PTHR24321">
    <property type="entry name" value="DEHYDROGENASES, SHORT CHAIN"/>
    <property type="match status" value="1"/>
</dbReference>
<dbReference type="PROSITE" id="PS00061">
    <property type="entry name" value="ADH_SHORT"/>
    <property type="match status" value="1"/>
</dbReference>
<dbReference type="InterPro" id="IPR020904">
    <property type="entry name" value="Sc_DH/Rdtase_CS"/>
</dbReference>
<evidence type="ECO:0000256" key="2">
    <source>
        <dbReference type="ARBA" id="ARBA00023002"/>
    </source>
</evidence>